<dbReference type="STRING" id="476652.DEAC_c10670"/>
<dbReference type="Pfam" id="PF12229">
    <property type="entry name" value="PG_binding_4"/>
    <property type="match status" value="1"/>
</dbReference>
<keyword evidence="2" id="KW-1133">Transmembrane helix</keyword>
<accession>A0A0J1FVW8</accession>
<proteinExistence type="predicted"/>
<evidence type="ECO:0000259" key="3">
    <source>
        <dbReference type="PROSITE" id="PS51109"/>
    </source>
</evidence>
<dbReference type="InterPro" id="IPR007391">
    <property type="entry name" value="Vancomycin_resist_VanW"/>
</dbReference>
<dbReference type="EMBL" id="LDZY01000003">
    <property type="protein sequence ID" value="KLU67128.1"/>
    <property type="molecule type" value="Genomic_DNA"/>
</dbReference>
<reference evidence="4 5" key="1">
    <citation type="submission" date="2015-06" db="EMBL/GenBank/DDBJ databases">
        <title>Draft genome of the moderately acidophilic sulfate reducer Candidatus Desulfosporosinus acididurans strain M1.</title>
        <authorList>
            <person name="Poehlein A."/>
            <person name="Petzsch P."/>
            <person name="Johnson B.D."/>
            <person name="Schloemann M."/>
            <person name="Daniel R."/>
            <person name="Muehling M."/>
        </authorList>
    </citation>
    <scope>NUCLEOTIDE SEQUENCE [LARGE SCALE GENOMIC DNA]</scope>
    <source>
        <strain evidence="4 5">M1</strain>
    </source>
</reference>
<comment type="caution">
    <text evidence="4">The sequence shown here is derived from an EMBL/GenBank/DDBJ whole genome shotgun (WGS) entry which is preliminary data.</text>
</comment>
<dbReference type="Gene3D" id="2.20.230.10">
    <property type="entry name" value="Resuscitation-promoting factor rpfb"/>
    <property type="match status" value="1"/>
</dbReference>
<dbReference type="PROSITE" id="PS51109">
    <property type="entry name" value="G5"/>
    <property type="match status" value="1"/>
</dbReference>
<dbReference type="PANTHER" id="PTHR35788:SF1">
    <property type="entry name" value="EXPORTED PROTEIN"/>
    <property type="match status" value="1"/>
</dbReference>
<dbReference type="InterPro" id="IPR011098">
    <property type="entry name" value="G5_dom"/>
</dbReference>
<feature type="domain" description="G5" evidence="3">
    <location>
        <begin position="404"/>
        <end position="481"/>
    </location>
</feature>
<dbReference type="PATRIC" id="fig|476652.3.peg.1094"/>
<evidence type="ECO:0000256" key="1">
    <source>
        <dbReference type="ARBA" id="ARBA00022729"/>
    </source>
</evidence>
<name>A0A0J1FVW8_9FIRM</name>
<keyword evidence="1" id="KW-0732">Signal</keyword>
<evidence type="ECO:0000313" key="4">
    <source>
        <dbReference type="EMBL" id="KLU67128.1"/>
    </source>
</evidence>
<organism evidence="4 5">
    <name type="scientific">Desulfosporosinus acididurans</name>
    <dbReference type="NCBI Taxonomy" id="476652"/>
    <lineage>
        <taxon>Bacteria</taxon>
        <taxon>Bacillati</taxon>
        <taxon>Bacillota</taxon>
        <taxon>Clostridia</taxon>
        <taxon>Eubacteriales</taxon>
        <taxon>Desulfitobacteriaceae</taxon>
        <taxon>Desulfosporosinus</taxon>
    </lineage>
</organism>
<keyword evidence="2" id="KW-0812">Transmembrane</keyword>
<dbReference type="SMART" id="SM01208">
    <property type="entry name" value="G5"/>
    <property type="match status" value="1"/>
</dbReference>
<protein>
    <submittedName>
        <fullName evidence="4">Vancomycin B-type resistance protein VanW</fullName>
    </submittedName>
</protein>
<keyword evidence="2" id="KW-0472">Membrane</keyword>
<dbReference type="Pfam" id="PF04294">
    <property type="entry name" value="VanW"/>
    <property type="match status" value="1"/>
</dbReference>
<keyword evidence="5" id="KW-1185">Reference proteome</keyword>
<dbReference type="InterPro" id="IPR052913">
    <property type="entry name" value="Glycopeptide_resist_protein"/>
</dbReference>
<dbReference type="PANTHER" id="PTHR35788">
    <property type="entry name" value="EXPORTED PROTEIN-RELATED"/>
    <property type="match status" value="1"/>
</dbReference>
<dbReference type="RefSeq" id="WP_053006287.1">
    <property type="nucleotide sequence ID" value="NZ_LDZY01000003.1"/>
</dbReference>
<feature type="transmembrane region" description="Helical" evidence="2">
    <location>
        <begin position="43"/>
        <end position="67"/>
    </location>
</feature>
<sequence>MDESLDQRINSQTEMISAETLPNASKSIRNRRIRRNRTSKRKIFYIAAGVVVFLFVACGSFIGYYTWDQHTIVDGVKISGINVSNMTQSQAKIAANKEIDLLLNQTVKLTDGQHSNDVKLRDLGLSISADKALKDAYDLSRTGSIYHRIVAKMDAAKGVSFKFSSQWDDKKMQESLDKLFGQYNKPAIDATYKITNANTMLIEHEQTGLIYDVDALKSQIKAINYLNPVSELKVNFKEQQPKVTAAQLEGEKITGLLASYTTHFDPSQTARTENVQLAAKSLDMAVIKPGDILSFNNIVGERTVAGGYKDAYIIVNGKFIPGLAGGICQVSSTLYNTGLLADLSVVQRTNHDLAITYAPLGQDATVAYPDLDLKFRNNTGGYVLVRTRTTSNTLTIDLYGKVKPGQEVAITDTTESVVQPDEQRVVDKTLKHGESVVKQQGQPGYVVNSIRTVKLDGKVVSSEPLQKSVYKALPKIINIGP</sequence>
<evidence type="ECO:0000256" key="2">
    <source>
        <dbReference type="SAM" id="Phobius"/>
    </source>
</evidence>
<gene>
    <name evidence="4" type="primary">vanW_3</name>
    <name evidence="4" type="ORF">DEAC_c10670</name>
</gene>
<dbReference type="Pfam" id="PF07501">
    <property type="entry name" value="G5"/>
    <property type="match status" value="1"/>
</dbReference>
<dbReference type="AlphaFoldDB" id="A0A0J1FVW8"/>
<evidence type="ECO:0000313" key="5">
    <source>
        <dbReference type="Proteomes" id="UP000036356"/>
    </source>
</evidence>
<dbReference type="InterPro" id="IPR022029">
    <property type="entry name" value="YoaR-like_PG-bd"/>
</dbReference>
<dbReference type="Proteomes" id="UP000036356">
    <property type="component" value="Unassembled WGS sequence"/>
</dbReference>